<dbReference type="RefSeq" id="WP_011422357.1">
    <property type="nucleotide sequence ID" value="NC_007760.1"/>
</dbReference>
<evidence type="ECO:0000256" key="1">
    <source>
        <dbReference type="ARBA" id="ARBA00006315"/>
    </source>
</evidence>
<name>Q2IES1_ANADE</name>
<dbReference type="eggNOG" id="COG1355">
    <property type="taxonomic scope" value="Bacteria"/>
</dbReference>
<dbReference type="AlphaFoldDB" id="Q2IES1"/>
<organism evidence="2 3">
    <name type="scientific">Anaeromyxobacter dehalogenans (strain 2CP-C)</name>
    <dbReference type="NCBI Taxonomy" id="290397"/>
    <lineage>
        <taxon>Bacteria</taxon>
        <taxon>Pseudomonadati</taxon>
        <taxon>Myxococcota</taxon>
        <taxon>Myxococcia</taxon>
        <taxon>Myxococcales</taxon>
        <taxon>Cystobacterineae</taxon>
        <taxon>Anaeromyxobacteraceae</taxon>
        <taxon>Anaeromyxobacter</taxon>
    </lineage>
</organism>
<dbReference type="NCBIfam" id="TIGR04336">
    <property type="entry name" value="AmmeMemoSam_B"/>
    <property type="match status" value="1"/>
</dbReference>
<dbReference type="PANTHER" id="PTHR11060">
    <property type="entry name" value="PROTEIN MEMO1"/>
    <property type="match status" value="1"/>
</dbReference>
<evidence type="ECO:0000313" key="3">
    <source>
        <dbReference type="Proteomes" id="UP000001935"/>
    </source>
</evidence>
<dbReference type="OrthoDB" id="9771412at2"/>
<dbReference type="KEGG" id="ade:Adeh_3308"/>
<dbReference type="CDD" id="cd07361">
    <property type="entry name" value="MEMO_like"/>
    <property type="match status" value="1"/>
</dbReference>
<dbReference type="Pfam" id="PF01875">
    <property type="entry name" value="Memo"/>
    <property type="match status" value="1"/>
</dbReference>
<sequence>MTTDVGGQRALSTYRAAPFRPPACAGAVYPDAPGALRRALDRWLALPAGAPAAPPAPRGVVVAPHIDYARGAAGYAHAYRALEASRADLFVIFGTAHATPPRPFTLTRLDYGTPLGPVRTDRALVDALCGALGEDALLGDELCHRDEHSIELQAVVLAHRLRRPFTVLPVLCSAIGHLADPAAATAPFLDALARAVAGRSVCWVAGADLAHVGPRYGDARPPAPAELAALAAADRRTLRYVEAGDPAGFHRDAVRDGARRRLCGIAPIYAALRSAGAGARLLHYQQWTDGVDSVSFAAAAG</sequence>
<dbReference type="InterPro" id="IPR002737">
    <property type="entry name" value="MEMO1_fam"/>
</dbReference>
<protein>
    <recommendedName>
        <fullName evidence="4">MEMO1 family protein</fullName>
    </recommendedName>
</protein>
<evidence type="ECO:0000313" key="2">
    <source>
        <dbReference type="EMBL" id="ABC83075.1"/>
    </source>
</evidence>
<reference evidence="2 3" key="1">
    <citation type="submission" date="2006-01" db="EMBL/GenBank/DDBJ databases">
        <title>Complete sequence of Anaeromyxobacter dehalogenans 2CP-C.</title>
        <authorList>
            <consortium name="US DOE Joint Genome Institute"/>
            <person name="Copeland A."/>
            <person name="Lucas S."/>
            <person name="Lapidus A."/>
            <person name="Barry K."/>
            <person name="Detter J.C."/>
            <person name="Glavina T."/>
            <person name="Hammon N."/>
            <person name="Israni S."/>
            <person name="Pitluck S."/>
            <person name="Brettin T."/>
            <person name="Bruce D."/>
            <person name="Han C."/>
            <person name="Tapia R."/>
            <person name="Gilna P."/>
            <person name="Kiss H."/>
            <person name="Schmutz J."/>
            <person name="Larimer F."/>
            <person name="Land M."/>
            <person name="Kyrpides N."/>
            <person name="Anderson I."/>
            <person name="Sanford R.A."/>
            <person name="Ritalahti K.M."/>
            <person name="Thomas H.S."/>
            <person name="Kirby J.R."/>
            <person name="Zhulin I.B."/>
            <person name="Loeffler F.E."/>
            <person name="Richardson P."/>
        </authorList>
    </citation>
    <scope>NUCLEOTIDE SEQUENCE [LARGE SCALE GENOMIC DNA]</scope>
    <source>
        <strain evidence="2 3">2CP-C</strain>
    </source>
</reference>
<dbReference type="HOGENOM" id="CLU_055281_1_0_7"/>
<comment type="similarity">
    <text evidence="1">Belongs to the MEMO1 family.</text>
</comment>
<dbReference type="PANTHER" id="PTHR11060:SF0">
    <property type="entry name" value="PROTEIN MEMO1"/>
    <property type="match status" value="1"/>
</dbReference>
<proteinExistence type="inferred from homology"/>
<gene>
    <name evidence="2" type="ordered locus">Adeh_3308</name>
</gene>
<dbReference type="Gene3D" id="3.40.830.10">
    <property type="entry name" value="LigB-like"/>
    <property type="match status" value="1"/>
</dbReference>
<dbReference type="Proteomes" id="UP000001935">
    <property type="component" value="Chromosome"/>
</dbReference>
<accession>Q2IES1</accession>
<dbReference type="STRING" id="290397.Adeh_3308"/>
<evidence type="ECO:0008006" key="4">
    <source>
        <dbReference type="Google" id="ProtNLM"/>
    </source>
</evidence>
<dbReference type="EMBL" id="CP000251">
    <property type="protein sequence ID" value="ABC83075.1"/>
    <property type="molecule type" value="Genomic_DNA"/>
</dbReference>